<feature type="non-terminal residue" evidence="1">
    <location>
        <position position="98"/>
    </location>
</feature>
<protein>
    <submittedName>
        <fullName evidence="1">1711_t:CDS:1</fullName>
    </submittedName>
</protein>
<evidence type="ECO:0000313" key="2">
    <source>
        <dbReference type="Proteomes" id="UP000789920"/>
    </source>
</evidence>
<feature type="non-terminal residue" evidence="1">
    <location>
        <position position="1"/>
    </location>
</feature>
<dbReference type="EMBL" id="CAJVQC010101227">
    <property type="protein sequence ID" value="CAG8831345.1"/>
    <property type="molecule type" value="Genomic_DNA"/>
</dbReference>
<name>A0ACA9S892_9GLOM</name>
<accession>A0ACA9S892</accession>
<comment type="caution">
    <text evidence="1">The sequence shown here is derived from an EMBL/GenBank/DDBJ whole genome shotgun (WGS) entry which is preliminary data.</text>
</comment>
<dbReference type="Proteomes" id="UP000789920">
    <property type="component" value="Unassembled WGS sequence"/>
</dbReference>
<organism evidence="1 2">
    <name type="scientific">Racocetra persica</name>
    <dbReference type="NCBI Taxonomy" id="160502"/>
    <lineage>
        <taxon>Eukaryota</taxon>
        <taxon>Fungi</taxon>
        <taxon>Fungi incertae sedis</taxon>
        <taxon>Mucoromycota</taxon>
        <taxon>Glomeromycotina</taxon>
        <taxon>Glomeromycetes</taxon>
        <taxon>Diversisporales</taxon>
        <taxon>Gigasporaceae</taxon>
        <taxon>Racocetra</taxon>
    </lineage>
</organism>
<reference evidence="1" key="1">
    <citation type="submission" date="2021-06" db="EMBL/GenBank/DDBJ databases">
        <authorList>
            <person name="Kallberg Y."/>
            <person name="Tangrot J."/>
            <person name="Rosling A."/>
        </authorList>
    </citation>
    <scope>NUCLEOTIDE SEQUENCE</scope>
    <source>
        <strain evidence="1">MA461A</strain>
    </source>
</reference>
<proteinExistence type="predicted"/>
<keyword evidence="2" id="KW-1185">Reference proteome</keyword>
<gene>
    <name evidence="1" type="ORF">RPERSI_LOCUS28110</name>
</gene>
<sequence>ELSITLKMKVLSHSYDYKTVFSKGSNYTPAFRLKPDNSTPCIFFSITDVPYILIDMDEGRWVGSYSLKNIQSQSIIFNDGPLYIGDNPHWGSGFNGEI</sequence>
<evidence type="ECO:0000313" key="1">
    <source>
        <dbReference type="EMBL" id="CAG8831345.1"/>
    </source>
</evidence>